<evidence type="ECO:0000313" key="5">
    <source>
        <dbReference type="Proteomes" id="UP000008068"/>
    </source>
</evidence>
<dbReference type="Gene3D" id="3.90.1200.10">
    <property type="match status" value="1"/>
</dbReference>
<comment type="similarity">
    <text evidence="3">Belongs to the choline/ethanolamine kinase family.</text>
</comment>
<evidence type="ECO:0000313" key="4">
    <source>
        <dbReference type="EMBL" id="EGT52131.1"/>
    </source>
</evidence>
<keyword evidence="1" id="KW-0594">Phospholipid biosynthesis</keyword>
<accession>G0ME37</accession>
<gene>
    <name evidence="4" type="primary">Cbn-ckb-1</name>
    <name evidence="4" type="ORF">CAEBREN_14720</name>
</gene>
<sequence length="267" mass="30852">MEEYIPSRTLDAKSVLDLVTSNSIGATFPRYHSMDIPLSRNRRCFQVMREVLKEYETLGGGDFPLLPTHVSYSDHPDSISLQDLHKEIDEMESYAREVFEDTVVFCHNDLTCANILELNSTKELMFIDWEFASYNCRGFDLAMFLSETAIARGLTATGAQINEKLTNDHPNIRGLCEAYVDADNKLKNRTPSNRKAEISKLIKECEFFWPICHLFWACFIMKFALIKYVEGVDIAIRGRDRLAVYFHLKPRSLKIYEEFKKEMTGTD</sequence>
<dbReference type="GO" id="GO:0004305">
    <property type="term" value="F:ethanolamine kinase activity"/>
    <property type="evidence" value="ECO:0007669"/>
    <property type="project" value="TreeGrafter"/>
</dbReference>
<dbReference type="PANTHER" id="PTHR22603:SF25">
    <property type="entry name" value="CHOLINE KINASE B1-RELATED"/>
    <property type="match status" value="1"/>
</dbReference>
<dbReference type="AlphaFoldDB" id="G0ME37"/>
<dbReference type="GO" id="GO:0004103">
    <property type="term" value="F:choline kinase activity"/>
    <property type="evidence" value="ECO:0007669"/>
    <property type="project" value="TreeGrafter"/>
</dbReference>
<keyword evidence="5" id="KW-1185">Reference proteome</keyword>
<organism evidence="5">
    <name type="scientific">Caenorhabditis brenneri</name>
    <name type="common">Nematode worm</name>
    <dbReference type="NCBI Taxonomy" id="135651"/>
    <lineage>
        <taxon>Eukaryota</taxon>
        <taxon>Metazoa</taxon>
        <taxon>Ecdysozoa</taxon>
        <taxon>Nematoda</taxon>
        <taxon>Chromadorea</taxon>
        <taxon>Rhabditida</taxon>
        <taxon>Rhabditina</taxon>
        <taxon>Rhabditomorpha</taxon>
        <taxon>Rhabditoidea</taxon>
        <taxon>Rhabditidae</taxon>
        <taxon>Peloderinae</taxon>
        <taxon>Caenorhabditis</taxon>
    </lineage>
</organism>
<dbReference type="Proteomes" id="UP000008068">
    <property type="component" value="Unassembled WGS sequence"/>
</dbReference>
<dbReference type="HOGENOM" id="CLU_012712_2_0_1"/>
<dbReference type="InParanoid" id="G0ME37"/>
<name>G0ME37_CAEBE</name>
<dbReference type="GO" id="GO:0006646">
    <property type="term" value="P:phosphatidylethanolamine biosynthetic process"/>
    <property type="evidence" value="ECO:0007669"/>
    <property type="project" value="TreeGrafter"/>
</dbReference>
<evidence type="ECO:0000256" key="1">
    <source>
        <dbReference type="ARBA" id="ARBA00023209"/>
    </source>
</evidence>
<evidence type="ECO:0000256" key="3">
    <source>
        <dbReference type="ARBA" id="ARBA00038211"/>
    </source>
</evidence>
<dbReference type="STRING" id="135651.G0ME37"/>
<protein>
    <submittedName>
        <fullName evidence="4">CBN-CKB-1 protein</fullName>
    </submittedName>
</protein>
<proteinExistence type="inferred from homology"/>
<reference evidence="5" key="1">
    <citation type="submission" date="2011-07" db="EMBL/GenBank/DDBJ databases">
        <authorList>
            <consortium name="Caenorhabditis brenneri Sequencing and Analysis Consortium"/>
            <person name="Wilson R.K."/>
        </authorList>
    </citation>
    <scope>NUCLEOTIDE SEQUENCE [LARGE SCALE GENOMIC DNA]</scope>
    <source>
        <strain evidence="5">PB2801</strain>
    </source>
</reference>
<evidence type="ECO:0000256" key="2">
    <source>
        <dbReference type="ARBA" id="ARBA00023264"/>
    </source>
</evidence>
<dbReference type="PANTHER" id="PTHR22603">
    <property type="entry name" value="CHOLINE/ETHANOALAMINE KINASE"/>
    <property type="match status" value="1"/>
</dbReference>
<dbReference type="EMBL" id="GL379791">
    <property type="protein sequence ID" value="EGT52131.1"/>
    <property type="molecule type" value="Genomic_DNA"/>
</dbReference>
<dbReference type="SUPFAM" id="SSF56112">
    <property type="entry name" value="Protein kinase-like (PK-like)"/>
    <property type="match status" value="1"/>
</dbReference>
<keyword evidence="1" id="KW-0444">Lipid biosynthesis</keyword>
<dbReference type="eggNOG" id="KOG2686">
    <property type="taxonomic scope" value="Eukaryota"/>
</dbReference>
<dbReference type="OrthoDB" id="3649325at2759"/>
<dbReference type="Pfam" id="PF01633">
    <property type="entry name" value="Choline_kinase"/>
    <property type="match status" value="1"/>
</dbReference>
<dbReference type="InterPro" id="IPR011009">
    <property type="entry name" value="Kinase-like_dom_sf"/>
</dbReference>
<keyword evidence="2" id="KW-1208">Phospholipid metabolism</keyword>
<keyword evidence="1" id="KW-0443">Lipid metabolism</keyword>
<dbReference type="GO" id="GO:0005737">
    <property type="term" value="C:cytoplasm"/>
    <property type="evidence" value="ECO:0007669"/>
    <property type="project" value="TreeGrafter"/>
</dbReference>